<keyword evidence="3" id="KW-1185">Reference proteome</keyword>
<reference evidence="2 3" key="1">
    <citation type="submission" date="2020-01" db="EMBL/GenBank/DDBJ databases">
        <title>Leptobacterium flavescens.</title>
        <authorList>
            <person name="Wang G."/>
        </authorList>
    </citation>
    <scope>NUCLEOTIDE SEQUENCE [LARGE SCALE GENOMIC DNA]</scope>
    <source>
        <strain evidence="2 3">KCTC 22160</strain>
    </source>
</reference>
<gene>
    <name evidence="2" type="ORF">GWK08_14035</name>
</gene>
<feature type="transmembrane region" description="Helical" evidence="1">
    <location>
        <begin position="95"/>
        <end position="115"/>
    </location>
</feature>
<evidence type="ECO:0000313" key="3">
    <source>
        <dbReference type="Proteomes" id="UP000468581"/>
    </source>
</evidence>
<sequence length="119" mass="14057">MAASKEKLVLIKEAELTNNCPVCYSNEDLVLLVHQKLIKNRFFIKVTRNLVKTIQCRKCSSVIYPVDWTDDIERVFDYYNKMVEPKKPSLRFTSFFYITTLTIIALAGTMFFLWYKEII</sequence>
<name>A0A6P0UQ22_9FLAO</name>
<keyword evidence="1" id="KW-0812">Transmembrane</keyword>
<comment type="caution">
    <text evidence="2">The sequence shown here is derived from an EMBL/GenBank/DDBJ whole genome shotgun (WGS) entry which is preliminary data.</text>
</comment>
<evidence type="ECO:0000313" key="2">
    <source>
        <dbReference type="EMBL" id="NER14570.1"/>
    </source>
</evidence>
<keyword evidence="1" id="KW-1133">Transmembrane helix</keyword>
<keyword evidence="1" id="KW-0472">Membrane</keyword>
<dbReference type="Proteomes" id="UP000468581">
    <property type="component" value="Unassembled WGS sequence"/>
</dbReference>
<protein>
    <submittedName>
        <fullName evidence="2">Uncharacterized protein</fullName>
    </submittedName>
</protein>
<proteinExistence type="predicted"/>
<dbReference type="RefSeq" id="WP_163607855.1">
    <property type="nucleotide sequence ID" value="NZ_JAABOO010000003.1"/>
</dbReference>
<dbReference type="EMBL" id="JAABOO010000003">
    <property type="protein sequence ID" value="NER14570.1"/>
    <property type="molecule type" value="Genomic_DNA"/>
</dbReference>
<evidence type="ECO:0000256" key="1">
    <source>
        <dbReference type="SAM" id="Phobius"/>
    </source>
</evidence>
<dbReference type="AlphaFoldDB" id="A0A6P0UQ22"/>
<organism evidence="2 3">
    <name type="scientific">Leptobacterium flavescens</name>
    <dbReference type="NCBI Taxonomy" id="472055"/>
    <lineage>
        <taxon>Bacteria</taxon>
        <taxon>Pseudomonadati</taxon>
        <taxon>Bacteroidota</taxon>
        <taxon>Flavobacteriia</taxon>
        <taxon>Flavobacteriales</taxon>
        <taxon>Flavobacteriaceae</taxon>
        <taxon>Leptobacterium</taxon>
    </lineage>
</organism>
<accession>A0A6P0UQ22</accession>